<name>A0ACC2JWM1_9PEZI</name>
<gene>
    <name evidence="1" type="ORF">O1611_g1957</name>
</gene>
<keyword evidence="2" id="KW-1185">Reference proteome</keyword>
<protein>
    <submittedName>
        <fullName evidence="1">Uncharacterized protein</fullName>
    </submittedName>
</protein>
<dbReference type="Proteomes" id="UP001153332">
    <property type="component" value="Unassembled WGS sequence"/>
</dbReference>
<comment type="caution">
    <text evidence="1">The sequence shown here is derived from an EMBL/GenBank/DDBJ whole genome shotgun (WGS) entry which is preliminary data.</text>
</comment>
<evidence type="ECO:0000313" key="2">
    <source>
        <dbReference type="Proteomes" id="UP001153332"/>
    </source>
</evidence>
<accession>A0ACC2JWM1</accession>
<reference evidence="1" key="1">
    <citation type="submission" date="2022-12" db="EMBL/GenBank/DDBJ databases">
        <title>Genome Sequence of Lasiodiplodia mahajangana.</title>
        <authorList>
            <person name="Buettner E."/>
        </authorList>
    </citation>
    <scope>NUCLEOTIDE SEQUENCE</scope>
    <source>
        <strain evidence="1">VT137</strain>
    </source>
</reference>
<sequence length="548" mass="61454">MSEQELTPFTPEEIEKLRDELRSLNLKGTLDTLSEDSIEKLLLLPPSLFSEAVRSLAVALGPLPSFPAVEHPVPKAKRPNPIIDDGPSFLEDALMALTDYNKLLEEKIAKFNTQSVRSLAALRESSASDLDVSVLNEKIAEVKLRKSLHEKQIANLKDSIDSHDKKRYMNDEYSREFWKEVLSLNFFDEFFGRGHELASGTASTGLWDEYDYVLQHIERWGGLINDGSPESEATINQARQHVNQLSCSPMPPYNAAKSSRQKAVHDEAADIIKEIDWLWEEVIPVAHMSVSAQFLRPVLNHFKTWDDSKNFREAIVTTYASGVLRFMNDRLSAVAERTQVLVYHHQALHNVALARQLKETSKPIDTASGRPSHTLAQKAQPERGPTAASENLRGFMQIYGAVPIHANDPFPEPAPSLLDEYVQNRARKGDALLQDLHKHFETTAKSGLTDKELGLEMLLDSLLADSAATPAQLGSVYKDTQLEGSIAMLRDQANHIQEVFTNLKAEGPESAPDYVTHAYRQVADRLGRSRRGETSDPKLEDFIRKWGC</sequence>
<organism evidence="1 2">
    <name type="scientific">Lasiodiplodia mahajangana</name>
    <dbReference type="NCBI Taxonomy" id="1108764"/>
    <lineage>
        <taxon>Eukaryota</taxon>
        <taxon>Fungi</taxon>
        <taxon>Dikarya</taxon>
        <taxon>Ascomycota</taxon>
        <taxon>Pezizomycotina</taxon>
        <taxon>Dothideomycetes</taxon>
        <taxon>Dothideomycetes incertae sedis</taxon>
        <taxon>Botryosphaeriales</taxon>
        <taxon>Botryosphaeriaceae</taxon>
        <taxon>Lasiodiplodia</taxon>
    </lineage>
</organism>
<proteinExistence type="predicted"/>
<dbReference type="EMBL" id="JAPUUL010000249">
    <property type="protein sequence ID" value="KAJ8131668.1"/>
    <property type="molecule type" value="Genomic_DNA"/>
</dbReference>
<evidence type="ECO:0000313" key="1">
    <source>
        <dbReference type="EMBL" id="KAJ8131668.1"/>
    </source>
</evidence>